<dbReference type="GeneID" id="26098717"/>
<keyword evidence="1" id="KW-0472">Membrane</keyword>
<gene>
    <name evidence="3" type="ORF">Pdsh_08505</name>
    <name evidence="2" type="ORF">Pyrde_0394</name>
</gene>
<dbReference type="STRING" id="1273541.Pyrde_0394"/>
<dbReference type="EMBL" id="CP013011">
    <property type="protein sequence ID" value="ALL00444.1"/>
    <property type="molecule type" value="Genomic_DNA"/>
</dbReference>
<feature type="transmembrane region" description="Helical" evidence="1">
    <location>
        <begin position="54"/>
        <end position="74"/>
    </location>
</feature>
<evidence type="ECO:0000313" key="5">
    <source>
        <dbReference type="Proteomes" id="UP000196694"/>
    </source>
</evidence>
<dbReference type="KEGG" id="pdl:Pyrde_0394"/>
<feature type="transmembrane region" description="Helical" evidence="1">
    <location>
        <begin position="191"/>
        <end position="208"/>
    </location>
</feature>
<organism evidence="2 4">
    <name type="scientific">Pyrodictium delaneyi</name>
    <dbReference type="NCBI Taxonomy" id="1273541"/>
    <lineage>
        <taxon>Archaea</taxon>
        <taxon>Thermoproteota</taxon>
        <taxon>Thermoprotei</taxon>
        <taxon>Desulfurococcales</taxon>
        <taxon>Pyrodictiaceae</taxon>
        <taxon>Pyrodictium</taxon>
    </lineage>
</organism>
<dbReference type="PATRIC" id="fig|1273541.4.peg.433"/>
<reference evidence="3 5" key="2">
    <citation type="submission" date="2017-05" db="EMBL/GenBank/DDBJ databases">
        <title>The draft genome of the hyperthermophilic archaeon 'Pyrodictium delaneyi strain Hulk', an iron and nitrate reducer, reveals the capacity for sulfate reduction.</title>
        <authorList>
            <person name="Demey L.M."/>
            <person name="Miller C."/>
            <person name="Manzella M."/>
            <person name="Reguera G."/>
            <person name="Kashefi K."/>
        </authorList>
    </citation>
    <scope>NUCLEOTIDE SEQUENCE [LARGE SCALE GENOMIC DNA]</scope>
    <source>
        <strain evidence="3 5">Hulk</strain>
    </source>
</reference>
<dbReference type="SUPFAM" id="SSF103501">
    <property type="entry name" value="Respiratory nitrate reductase 1 gamma chain"/>
    <property type="match status" value="1"/>
</dbReference>
<keyword evidence="5" id="KW-1185">Reference proteome</keyword>
<evidence type="ECO:0000313" key="2">
    <source>
        <dbReference type="EMBL" id="ALL00444.1"/>
    </source>
</evidence>
<feature type="transmembrane region" description="Helical" evidence="1">
    <location>
        <begin position="122"/>
        <end position="141"/>
    </location>
</feature>
<feature type="transmembrane region" description="Helical" evidence="1">
    <location>
        <begin position="12"/>
        <end position="33"/>
    </location>
</feature>
<dbReference type="AlphaFoldDB" id="A0A0P0N2S6"/>
<evidence type="ECO:0000313" key="4">
    <source>
        <dbReference type="Proteomes" id="UP000058613"/>
    </source>
</evidence>
<evidence type="ECO:0008006" key="6">
    <source>
        <dbReference type="Google" id="ProtNLM"/>
    </source>
</evidence>
<reference evidence="2 4" key="1">
    <citation type="submission" date="2015-10" db="EMBL/GenBank/DDBJ databases">
        <title>Complete genome sequence of hyperthermophilic archaeon Pyrodictium delaneyi Su06.</title>
        <authorList>
            <person name="Jung J.-H."/>
            <person name="Lin J."/>
            <person name="Holden J.F."/>
            <person name="Park C.-S."/>
        </authorList>
    </citation>
    <scope>NUCLEOTIDE SEQUENCE [LARGE SCALE GENOMIC DNA]</scope>
    <source>
        <strain evidence="2 4">Su06</strain>
    </source>
</reference>
<name>A0A0P0N2S6_9CREN</name>
<accession>A0A0P0N2S6</accession>
<keyword evidence="1" id="KW-0812">Transmembrane</keyword>
<sequence length="270" mass="30512">MGYLGGSVTDVYSFAVYYFFWVAIAVFAFGAVYRIAKMVLFWRRVVKAEPRNRGVGAWIIGLIRTFVDPIIFSIKTKPHDFLAGMVALHLVGVIPLIFLLAHHVAFFAYWFSPYKIIAETGLWIPLSVTTSTLTITSPIEVKFVDSIWGPLTVVLNGDVLAILAILGTAFKIGTKVMEQIHGLRHVRWSDYFSLGLLLFILLTGYMAARHSTGTVTMDVGTYRTVLGLHILGAEVLLMLLPFSKYWHIVFGYWYGKLHEWYDLRVQKGLV</sequence>
<dbReference type="RefSeq" id="WP_055407753.1">
    <property type="nucleotide sequence ID" value="NZ_CP013011.1"/>
</dbReference>
<feature type="transmembrane region" description="Helical" evidence="1">
    <location>
        <begin position="147"/>
        <end position="170"/>
    </location>
</feature>
<dbReference type="Proteomes" id="UP000196694">
    <property type="component" value="Unassembled WGS sequence"/>
</dbReference>
<feature type="transmembrane region" description="Helical" evidence="1">
    <location>
        <begin position="220"/>
        <end position="240"/>
    </location>
</feature>
<keyword evidence="1" id="KW-1133">Transmembrane helix</keyword>
<feature type="transmembrane region" description="Helical" evidence="1">
    <location>
        <begin position="86"/>
        <end position="110"/>
    </location>
</feature>
<dbReference type="EMBL" id="NCQP01000007">
    <property type="protein sequence ID" value="OWJ53919.1"/>
    <property type="molecule type" value="Genomic_DNA"/>
</dbReference>
<evidence type="ECO:0000313" key="3">
    <source>
        <dbReference type="EMBL" id="OWJ53919.1"/>
    </source>
</evidence>
<protein>
    <recommendedName>
        <fullName evidence="6">Nitrate reductase gamma subunit</fullName>
    </recommendedName>
</protein>
<dbReference type="InterPro" id="IPR036197">
    <property type="entry name" value="NarG-like_sf"/>
</dbReference>
<evidence type="ECO:0000256" key="1">
    <source>
        <dbReference type="SAM" id="Phobius"/>
    </source>
</evidence>
<dbReference type="OrthoDB" id="30968at2157"/>
<proteinExistence type="predicted"/>
<dbReference type="Proteomes" id="UP000058613">
    <property type="component" value="Chromosome"/>
</dbReference>